<dbReference type="Proteomes" id="UP000267128">
    <property type="component" value="Unassembled WGS sequence"/>
</dbReference>
<accession>A0A3N0CK38</accession>
<name>A0A3N0CK38_9ACTN</name>
<comment type="caution">
    <text evidence="1">The sequence shown here is derived from an EMBL/GenBank/DDBJ whole genome shotgun (WGS) entry which is preliminary data.</text>
</comment>
<sequence>MPQFSQSLTVVTLDNYRLARAEAGIKTVPRLPSITPPPVSKIDAGLDWAKSALDQISEEQAKALSEIEAQILERVQVSMQKAMLDEARETTVLVVEGDDQALGYRRVPRPDACYWCIEQALRKTSRKGLAKDFKRYGSPGVSLGGDEHWGVYKSRESAGQIPPNEAGEINRFHNKCHCEVEPIFSTDFAIPAWLQDMAVLYDDSDGTNDFRRRLNAQRNGEPAPDPTPVLPTPTIQPAAASAYADLLARLNAQMAA</sequence>
<dbReference type="EMBL" id="RJSE01000006">
    <property type="protein sequence ID" value="RNL63641.1"/>
    <property type="molecule type" value="Genomic_DNA"/>
</dbReference>
<keyword evidence="2" id="KW-1185">Reference proteome</keyword>
<organism evidence="1 2">
    <name type="scientific">Nocardioides marmoriginsengisoli</name>
    <dbReference type="NCBI Taxonomy" id="661483"/>
    <lineage>
        <taxon>Bacteria</taxon>
        <taxon>Bacillati</taxon>
        <taxon>Actinomycetota</taxon>
        <taxon>Actinomycetes</taxon>
        <taxon>Propionibacteriales</taxon>
        <taxon>Nocardioidaceae</taxon>
        <taxon>Nocardioides</taxon>
    </lineage>
</organism>
<proteinExistence type="predicted"/>
<dbReference type="InterPro" id="IPR057369">
    <property type="entry name" value="VG15"/>
</dbReference>
<gene>
    <name evidence="1" type="ORF">EFK50_07820</name>
</gene>
<dbReference type="Pfam" id="PF25310">
    <property type="entry name" value="VG15"/>
    <property type="match status" value="1"/>
</dbReference>
<protein>
    <submittedName>
        <fullName evidence="1">Uncharacterized protein</fullName>
    </submittedName>
</protein>
<evidence type="ECO:0000313" key="1">
    <source>
        <dbReference type="EMBL" id="RNL63641.1"/>
    </source>
</evidence>
<dbReference type="AlphaFoldDB" id="A0A3N0CK38"/>
<evidence type="ECO:0000313" key="2">
    <source>
        <dbReference type="Proteomes" id="UP000267128"/>
    </source>
</evidence>
<reference evidence="1 2" key="1">
    <citation type="submission" date="2018-11" db="EMBL/GenBank/DDBJ databases">
        <authorList>
            <person name="Li F."/>
        </authorList>
    </citation>
    <scope>NUCLEOTIDE SEQUENCE [LARGE SCALE GENOMIC DNA]</scope>
    <source>
        <strain evidence="1 2">Gsoil 097</strain>
    </source>
</reference>